<proteinExistence type="inferred from homology"/>
<name>A0A812F4D8_9ARCH</name>
<keyword evidence="6 7" id="KW-0472">Membrane</keyword>
<comment type="subcellular location">
    <subcellularLocation>
        <location evidence="1 7">Cell membrane</location>
        <topology evidence="1 7">Multi-pass membrane protein</topology>
    </subcellularLocation>
</comment>
<accession>A0A812F4D8</accession>
<feature type="transmembrane region" description="Helical" evidence="7">
    <location>
        <begin position="56"/>
        <end position="77"/>
    </location>
</feature>
<keyword evidence="4 7" id="KW-0812">Transmembrane</keyword>
<gene>
    <name evidence="9" type="ORF">NUZ5A_60035</name>
</gene>
<protein>
    <submittedName>
        <fullName evidence="9">Putative ABC-type phosphate/phosphonate transport system, permease component</fullName>
    </submittedName>
</protein>
<feature type="transmembrane region" description="Helical" evidence="7">
    <location>
        <begin position="224"/>
        <end position="242"/>
    </location>
</feature>
<feature type="transmembrane region" description="Helical" evidence="7">
    <location>
        <begin position="112"/>
        <end position="136"/>
    </location>
</feature>
<evidence type="ECO:0000256" key="1">
    <source>
        <dbReference type="ARBA" id="ARBA00004651"/>
    </source>
</evidence>
<evidence type="ECO:0000313" key="9">
    <source>
        <dbReference type="EMBL" id="CAE6504621.1"/>
    </source>
</evidence>
<dbReference type="SUPFAM" id="SSF161098">
    <property type="entry name" value="MetI-like"/>
    <property type="match status" value="1"/>
</dbReference>
<evidence type="ECO:0000256" key="7">
    <source>
        <dbReference type="RuleBase" id="RU363032"/>
    </source>
</evidence>
<dbReference type="AlphaFoldDB" id="A0A812F4D8"/>
<reference evidence="9" key="1">
    <citation type="submission" date="2021-02" db="EMBL/GenBank/DDBJ databases">
        <authorList>
            <person name="Han P."/>
        </authorList>
    </citation>
    <scope>NUCLEOTIDE SEQUENCE</scope>
    <source>
        <strain evidence="9">Candidatus Nitrosotenuis uzonensis 5A</strain>
    </source>
</reference>
<keyword evidence="3" id="KW-1003">Cell membrane</keyword>
<dbReference type="InterPro" id="IPR035906">
    <property type="entry name" value="MetI-like_sf"/>
</dbReference>
<evidence type="ECO:0000256" key="6">
    <source>
        <dbReference type="ARBA" id="ARBA00023136"/>
    </source>
</evidence>
<dbReference type="InterPro" id="IPR000515">
    <property type="entry name" value="MetI-like"/>
</dbReference>
<dbReference type="EMBL" id="CAJNAQ010000006">
    <property type="protein sequence ID" value="CAE6504621.1"/>
    <property type="molecule type" value="Genomic_DNA"/>
</dbReference>
<keyword evidence="5 7" id="KW-1133">Transmembrane helix</keyword>
<organism evidence="9 10">
    <name type="scientific">Candidatus Nitrosotenuis uzonensis</name>
    <dbReference type="NCBI Taxonomy" id="1407055"/>
    <lineage>
        <taxon>Archaea</taxon>
        <taxon>Nitrososphaerota</taxon>
        <taxon>Candidatus Nitrosotenuis</taxon>
    </lineage>
</organism>
<dbReference type="PANTHER" id="PTHR30043:SF1">
    <property type="entry name" value="ABC TRANSPORT SYSTEM PERMEASE PROTEIN P69"/>
    <property type="match status" value="1"/>
</dbReference>
<feature type="domain" description="ABC transmembrane type-1" evidence="8">
    <location>
        <begin position="60"/>
        <end position="242"/>
    </location>
</feature>
<comment type="similarity">
    <text evidence="7">Belongs to the binding-protein-dependent transport system permease family.</text>
</comment>
<feature type="transmembrane region" description="Helical" evidence="7">
    <location>
        <begin position="7"/>
        <end position="26"/>
    </location>
</feature>
<dbReference type="Pfam" id="PF00528">
    <property type="entry name" value="BPD_transp_1"/>
    <property type="match status" value="1"/>
</dbReference>
<evidence type="ECO:0000259" key="8">
    <source>
        <dbReference type="PROSITE" id="PS50928"/>
    </source>
</evidence>
<evidence type="ECO:0000313" key="10">
    <source>
        <dbReference type="Proteomes" id="UP000655759"/>
    </source>
</evidence>
<dbReference type="CDD" id="cd06261">
    <property type="entry name" value="TM_PBP2"/>
    <property type="match status" value="1"/>
</dbReference>
<dbReference type="PANTHER" id="PTHR30043">
    <property type="entry name" value="PHOSPHONATES TRANSPORT SYSTEM PERMEASE PROTEIN"/>
    <property type="match status" value="1"/>
</dbReference>
<evidence type="ECO:0000256" key="4">
    <source>
        <dbReference type="ARBA" id="ARBA00022692"/>
    </source>
</evidence>
<dbReference type="Gene3D" id="1.10.3720.10">
    <property type="entry name" value="MetI-like"/>
    <property type="match status" value="1"/>
</dbReference>
<dbReference type="RefSeq" id="WP_205101202.1">
    <property type="nucleotide sequence ID" value="NZ_CAJNAQ010000006.1"/>
</dbReference>
<evidence type="ECO:0000256" key="5">
    <source>
        <dbReference type="ARBA" id="ARBA00022989"/>
    </source>
</evidence>
<dbReference type="GO" id="GO:0055085">
    <property type="term" value="P:transmembrane transport"/>
    <property type="evidence" value="ECO:0007669"/>
    <property type="project" value="InterPro"/>
</dbReference>
<sequence>MRPSRFQYAWIVLVLVIIGSSVHMGFNPLSILQDANNSATIIGELLQFDFSVGDKVFFSLIETLEMALIGSSLGFALSIPAALLAARNISPSFMSAIFRGLLGILWSMPPLLWAILLVVIVGLGPTAGIFAITLYIMGLSGKYLYEIYESQNAAAYDTMHVLGATRMQIAKFVTIPEALPHMSNQYLFLLAYSVRESSILGLVGAGGIGFYIIHHLESLNYGKAAPFILAILAVTLGMDYLSTKLRKKLVHN</sequence>
<feature type="transmembrane region" description="Helical" evidence="7">
    <location>
        <begin position="186"/>
        <end position="212"/>
    </location>
</feature>
<dbReference type="PROSITE" id="PS50928">
    <property type="entry name" value="ABC_TM1"/>
    <property type="match status" value="1"/>
</dbReference>
<dbReference type="GO" id="GO:0005886">
    <property type="term" value="C:plasma membrane"/>
    <property type="evidence" value="ECO:0007669"/>
    <property type="project" value="UniProtKB-SubCell"/>
</dbReference>
<dbReference type="Proteomes" id="UP000655759">
    <property type="component" value="Unassembled WGS sequence"/>
</dbReference>
<keyword evidence="2 7" id="KW-0813">Transport</keyword>
<evidence type="ECO:0000256" key="3">
    <source>
        <dbReference type="ARBA" id="ARBA00022475"/>
    </source>
</evidence>
<evidence type="ECO:0000256" key="2">
    <source>
        <dbReference type="ARBA" id="ARBA00022448"/>
    </source>
</evidence>
<comment type="caution">
    <text evidence="9">The sequence shown here is derived from an EMBL/GenBank/DDBJ whole genome shotgun (WGS) entry which is preliminary data.</text>
</comment>